<dbReference type="SUPFAM" id="SSF53383">
    <property type="entry name" value="PLP-dependent transferases"/>
    <property type="match status" value="1"/>
</dbReference>
<dbReference type="STRING" id="1089553.Tph_c20580"/>
<dbReference type="RefSeq" id="WP_015051127.1">
    <property type="nucleotide sequence ID" value="NZ_KI912609.1"/>
</dbReference>
<dbReference type="Proteomes" id="UP000000467">
    <property type="component" value="Chromosome"/>
</dbReference>
<dbReference type="EMBL" id="CP003732">
    <property type="protein sequence ID" value="AFV12252.1"/>
    <property type="molecule type" value="Genomic_DNA"/>
</dbReference>
<dbReference type="Gene3D" id="1.10.260.50">
    <property type="match status" value="1"/>
</dbReference>
<evidence type="ECO:0008006" key="3">
    <source>
        <dbReference type="Google" id="ProtNLM"/>
    </source>
</evidence>
<name>K4LJM5_THEPS</name>
<dbReference type="AlphaFoldDB" id="K4LJM5"/>
<dbReference type="KEGG" id="tpz:Tph_c20580"/>
<accession>K4LJM5</accession>
<evidence type="ECO:0000313" key="2">
    <source>
        <dbReference type="Proteomes" id="UP000000467"/>
    </source>
</evidence>
<proteinExistence type="predicted"/>
<gene>
    <name evidence="1" type="ordered locus">Tph_c20580</name>
</gene>
<protein>
    <recommendedName>
        <fullName evidence="3">Cysteine desulfurase</fullName>
    </recommendedName>
</protein>
<keyword evidence="2" id="KW-1185">Reference proteome</keyword>
<dbReference type="InterPro" id="IPR015424">
    <property type="entry name" value="PyrdxlP-dep_Trfase"/>
</dbReference>
<reference evidence="1 2" key="1">
    <citation type="journal article" date="2012" name="BMC Genomics">
        <title>Genome-guided analysis of physiological and morphological traits of the fermentative acetate oxidizer Thermacetogenium phaeum.</title>
        <authorList>
            <person name="Oehler D."/>
            <person name="Poehlein A."/>
            <person name="Leimbach A."/>
            <person name="Muller N."/>
            <person name="Daniel R."/>
            <person name="Gottschalk G."/>
            <person name="Schink B."/>
        </authorList>
    </citation>
    <scope>NUCLEOTIDE SEQUENCE [LARGE SCALE GENOMIC DNA]</scope>
    <source>
        <strain evidence="2">ATCC BAA-254 / DSM 26808 / PB</strain>
    </source>
</reference>
<organism evidence="1 2">
    <name type="scientific">Thermacetogenium phaeum (strain ATCC BAA-254 / DSM 26808 / PB)</name>
    <dbReference type="NCBI Taxonomy" id="1089553"/>
    <lineage>
        <taxon>Bacteria</taxon>
        <taxon>Bacillati</taxon>
        <taxon>Bacillota</taxon>
        <taxon>Clostridia</taxon>
        <taxon>Thermoanaerobacterales</taxon>
        <taxon>Thermoanaerobacteraceae</taxon>
        <taxon>Thermacetogenium</taxon>
    </lineage>
</organism>
<dbReference type="HOGENOM" id="CLU_3012832_0_0_9"/>
<sequence>MRCARCIWTTTATTPLHPEVYSLMCRFMKDTFGNPSSIHSYGQEAYTHPERVVTRC</sequence>
<dbReference type="OrthoDB" id="9808002at2"/>
<evidence type="ECO:0000313" key="1">
    <source>
        <dbReference type="EMBL" id="AFV12252.1"/>
    </source>
</evidence>
<dbReference type="eggNOG" id="COG1104">
    <property type="taxonomic scope" value="Bacteria"/>
</dbReference>